<evidence type="ECO:0000259" key="7">
    <source>
        <dbReference type="PROSITE" id="PS50109"/>
    </source>
</evidence>
<dbReference type="InterPro" id="IPR003594">
    <property type="entry name" value="HATPase_dom"/>
</dbReference>
<dbReference type="InterPro" id="IPR004358">
    <property type="entry name" value="Sig_transdc_His_kin-like_C"/>
</dbReference>
<keyword evidence="4" id="KW-0808">Transferase</keyword>
<name>A0A917IX84_9BACT</name>
<dbReference type="PANTHER" id="PTHR43547:SF2">
    <property type="entry name" value="HYBRID SIGNAL TRANSDUCTION HISTIDINE KINASE C"/>
    <property type="match status" value="1"/>
</dbReference>
<accession>A0A917IX84</accession>
<evidence type="ECO:0000256" key="6">
    <source>
        <dbReference type="SAM" id="Phobius"/>
    </source>
</evidence>
<keyword evidence="3" id="KW-0597">Phosphoprotein</keyword>
<gene>
    <name evidence="8" type="ORF">GCM10011379_19970</name>
</gene>
<dbReference type="PANTHER" id="PTHR43547">
    <property type="entry name" value="TWO-COMPONENT HISTIDINE KINASE"/>
    <property type="match status" value="1"/>
</dbReference>
<reference evidence="8" key="1">
    <citation type="journal article" date="2014" name="Int. J. Syst. Evol. Microbiol.">
        <title>Complete genome sequence of Corynebacterium casei LMG S-19264T (=DSM 44701T), isolated from a smear-ripened cheese.</title>
        <authorList>
            <consortium name="US DOE Joint Genome Institute (JGI-PGF)"/>
            <person name="Walter F."/>
            <person name="Albersmeier A."/>
            <person name="Kalinowski J."/>
            <person name="Ruckert C."/>
        </authorList>
    </citation>
    <scope>NUCLEOTIDE SEQUENCE</scope>
    <source>
        <strain evidence="8">CGMCC 1.15290</strain>
    </source>
</reference>
<evidence type="ECO:0000256" key="5">
    <source>
        <dbReference type="ARBA" id="ARBA00022777"/>
    </source>
</evidence>
<dbReference type="Pfam" id="PF00512">
    <property type="entry name" value="HisKA"/>
    <property type="match status" value="1"/>
</dbReference>
<dbReference type="SUPFAM" id="SSF47384">
    <property type="entry name" value="Homodimeric domain of signal transducing histidine kinase"/>
    <property type="match status" value="1"/>
</dbReference>
<keyword evidence="6" id="KW-1133">Transmembrane helix</keyword>
<evidence type="ECO:0000313" key="8">
    <source>
        <dbReference type="EMBL" id="GGH66120.1"/>
    </source>
</evidence>
<feature type="transmembrane region" description="Helical" evidence="6">
    <location>
        <begin position="69"/>
        <end position="89"/>
    </location>
</feature>
<comment type="catalytic activity">
    <reaction evidence="1">
        <text>ATP + protein L-histidine = ADP + protein N-phospho-L-histidine.</text>
        <dbReference type="EC" id="2.7.13.3"/>
    </reaction>
</comment>
<dbReference type="PROSITE" id="PS50109">
    <property type="entry name" value="HIS_KIN"/>
    <property type="match status" value="1"/>
</dbReference>
<keyword evidence="6" id="KW-0472">Membrane</keyword>
<dbReference type="SMART" id="SM00387">
    <property type="entry name" value="HATPase_c"/>
    <property type="match status" value="1"/>
</dbReference>
<proteinExistence type="predicted"/>
<dbReference type="PRINTS" id="PR00344">
    <property type="entry name" value="BCTRLSENSOR"/>
</dbReference>
<sequence>MINGCKPYNSKKNKLFMSSIYQGLNNWPFIKKSYPAKFMVIAFIGIHIPLIILSVCIVFEVFNFSKISAVLVVLAATLVATIIALYTFYQLLAPLQDSKKALENYLNNKTLPNLPVIYTDEAGILMKEIQHTLTALDTLIEEKKDVAALLSHDLRTPLTQFVGLGQMIKREEGSQRLQEMGDMMIKIGEQQLDFLNGILELLSHNELERASSFTPNTPLAQVTTNAINNVSQLAAAKDIHIHQSLAKDLTFTVNPEAFTQVFQNLLTNAIKFSHNGGNIYVNASRQNGQLHITVKDEGLGFAPEQAAILFNRYTTARKQGTAGEASTGLGLYLVRKIVEQHNGNIQAFSNGANTGASFEIKMPG</sequence>
<dbReference type="Pfam" id="PF02518">
    <property type="entry name" value="HATPase_c"/>
    <property type="match status" value="1"/>
</dbReference>
<feature type="domain" description="Histidine kinase" evidence="7">
    <location>
        <begin position="149"/>
        <end position="364"/>
    </location>
</feature>
<dbReference type="GO" id="GO:0000155">
    <property type="term" value="F:phosphorelay sensor kinase activity"/>
    <property type="evidence" value="ECO:0007669"/>
    <property type="project" value="InterPro"/>
</dbReference>
<dbReference type="EC" id="2.7.13.3" evidence="2"/>
<comment type="caution">
    <text evidence="8">The sequence shown here is derived from an EMBL/GenBank/DDBJ whole genome shotgun (WGS) entry which is preliminary data.</text>
</comment>
<evidence type="ECO:0000256" key="1">
    <source>
        <dbReference type="ARBA" id="ARBA00000085"/>
    </source>
</evidence>
<keyword evidence="5" id="KW-0418">Kinase</keyword>
<feature type="transmembrane region" description="Helical" evidence="6">
    <location>
        <begin position="38"/>
        <end position="62"/>
    </location>
</feature>
<dbReference type="EMBL" id="BMIB01000002">
    <property type="protein sequence ID" value="GGH66120.1"/>
    <property type="molecule type" value="Genomic_DNA"/>
</dbReference>
<dbReference type="SUPFAM" id="SSF55874">
    <property type="entry name" value="ATPase domain of HSP90 chaperone/DNA topoisomerase II/histidine kinase"/>
    <property type="match status" value="1"/>
</dbReference>
<dbReference type="CDD" id="cd00082">
    <property type="entry name" value="HisKA"/>
    <property type="match status" value="1"/>
</dbReference>
<dbReference type="InterPro" id="IPR036890">
    <property type="entry name" value="HATPase_C_sf"/>
</dbReference>
<dbReference type="InterPro" id="IPR003661">
    <property type="entry name" value="HisK_dim/P_dom"/>
</dbReference>
<dbReference type="SMART" id="SM00388">
    <property type="entry name" value="HisKA"/>
    <property type="match status" value="1"/>
</dbReference>
<evidence type="ECO:0000256" key="3">
    <source>
        <dbReference type="ARBA" id="ARBA00022553"/>
    </source>
</evidence>
<evidence type="ECO:0000313" key="9">
    <source>
        <dbReference type="Proteomes" id="UP000627292"/>
    </source>
</evidence>
<keyword evidence="9" id="KW-1185">Reference proteome</keyword>
<organism evidence="8 9">
    <name type="scientific">Filimonas zeae</name>
    <dbReference type="NCBI Taxonomy" id="1737353"/>
    <lineage>
        <taxon>Bacteria</taxon>
        <taxon>Pseudomonadati</taxon>
        <taxon>Bacteroidota</taxon>
        <taxon>Chitinophagia</taxon>
        <taxon>Chitinophagales</taxon>
        <taxon>Chitinophagaceae</taxon>
        <taxon>Filimonas</taxon>
    </lineage>
</organism>
<protein>
    <recommendedName>
        <fullName evidence="2">histidine kinase</fullName>
        <ecNumber evidence="2">2.7.13.3</ecNumber>
    </recommendedName>
</protein>
<reference evidence="8" key="2">
    <citation type="submission" date="2020-09" db="EMBL/GenBank/DDBJ databases">
        <authorList>
            <person name="Sun Q."/>
            <person name="Zhou Y."/>
        </authorList>
    </citation>
    <scope>NUCLEOTIDE SEQUENCE</scope>
    <source>
        <strain evidence="8">CGMCC 1.15290</strain>
    </source>
</reference>
<dbReference type="Proteomes" id="UP000627292">
    <property type="component" value="Unassembled WGS sequence"/>
</dbReference>
<dbReference type="AlphaFoldDB" id="A0A917IX84"/>
<dbReference type="Gene3D" id="1.10.287.130">
    <property type="match status" value="1"/>
</dbReference>
<keyword evidence="6" id="KW-0812">Transmembrane</keyword>
<dbReference type="FunFam" id="3.30.565.10:FF:000006">
    <property type="entry name" value="Sensor histidine kinase WalK"/>
    <property type="match status" value="1"/>
</dbReference>
<dbReference type="InterPro" id="IPR005467">
    <property type="entry name" value="His_kinase_dom"/>
</dbReference>
<dbReference type="InterPro" id="IPR036097">
    <property type="entry name" value="HisK_dim/P_sf"/>
</dbReference>
<evidence type="ECO:0000256" key="4">
    <source>
        <dbReference type="ARBA" id="ARBA00022679"/>
    </source>
</evidence>
<dbReference type="Gene3D" id="3.30.565.10">
    <property type="entry name" value="Histidine kinase-like ATPase, C-terminal domain"/>
    <property type="match status" value="1"/>
</dbReference>
<evidence type="ECO:0000256" key="2">
    <source>
        <dbReference type="ARBA" id="ARBA00012438"/>
    </source>
</evidence>